<feature type="transmembrane region" description="Helical" evidence="11">
    <location>
        <begin position="349"/>
        <end position="367"/>
    </location>
</feature>
<protein>
    <recommendedName>
        <fullName evidence="9">Sodium/hydrogen exchanger</fullName>
    </recommendedName>
</protein>
<keyword evidence="2 9" id="KW-0813">Transport</keyword>
<keyword evidence="4 11" id="KW-1133">Transmembrane helix</keyword>
<dbReference type="InterPro" id="IPR004709">
    <property type="entry name" value="NaH_exchanger"/>
</dbReference>
<dbReference type="WBParaSite" id="TREG1_115240.1">
    <property type="protein sequence ID" value="TREG1_115240.1"/>
    <property type="gene ID" value="TREG1_115240"/>
</dbReference>
<reference evidence="14" key="2">
    <citation type="submission" date="2023-11" db="UniProtKB">
        <authorList>
            <consortium name="WormBaseParasite"/>
        </authorList>
    </citation>
    <scope>IDENTIFICATION</scope>
</reference>
<dbReference type="GO" id="GO:0015386">
    <property type="term" value="F:potassium:proton antiporter activity"/>
    <property type="evidence" value="ECO:0007669"/>
    <property type="project" value="TreeGrafter"/>
</dbReference>
<keyword evidence="7 11" id="KW-0472">Membrane</keyword>
<dbReference type="NCBIfam" id="TIGR00840">
    <property type="entry name" value="b_cpa1"/>
    <property type="match status" value="1"/>
</dbReference>
<dbReference type="GO" id="GO:0051453">
    <property type="term" value="P:regulation of intracellular pH"/>
    <property type="evidence" value="ECO:0007669"/>
    <property type="project" value="TreeGrafter"/>
</dbReference>
<evidence type="ECO:0000256" key="2">
    <source>
        <dbReference type="ARBA" id="ARBA00022448"/>
    </source>
</evidence>
<feature type="domain" description="Cation/H+ exchanger transmembrane" evidence="12">
    <location>
        <begin position="65"/>
        <end position="471"/>
    </location>
</feature>
<evidence type="ECO:0000256" key="6">
    <source>
        <dbReference type="ARBA" id="ARBA00023065"/>
    </source>
</evidence>
<dbReference type="Proteomes" id="UP000050795">
    <property type="component" value="Unassembled WGS sequence"/>
</dbReference>
<evidence type="ECO:0000256" key="8">
    <source>
        <dbReference type="ARBA" id="ARBA00023201"/>
    </source>
</evidence>
<evidence type="ECO:0000256" key="7">
    <source>
        <dbReference type="ARBA" id="ARBA00023136"/>
    </source>
</evidence>
<evidence type="ECO:0000256" key="3">
    <source>
        <dbReference type="ARBA" id="ARBA00022692"/>
    </source>
</evidence>
<feature type="transmembrane region" description="Helical" evidence="11">
    <location>
        <begin position="255"/>
        <end position="278"/>
    </location>
</feature>
<evidence type="ECO:0000313" key="14">
    <source>
        <dbReference type="WBParaSite" id="TREG1_115240.1"/>
    </source>
</evidence>
<comment type="subcellular location">
    <subcellularLocation>
        <location evidence="1">Membrane</location>
        <topology evidence="1">Multi-pass membrane protein</topology>
    </subcellularLocation>
</comment>
<feature type="transmembrane region" description="Helical" evidence="11">
    <location>
        <begin position="7"/>
        <end position="23"/>
    </location>
</feature>
<evidence type="ECO:0000256" key="11">
    <source>
        <dbReference type="SAM" id="Phobius"/>
    </source>
</evidence>
<feature type="transmembrane region" description="Helical" evidence="11">
    <location>
        <begin position="146"/>
        <end position="178"/>
    </location>
</feature>
<evidence type="ECO:0000313" key="13">
    <source>
        <dbReference type="Proteomes" id="UP000050795"/>
    </source>
</evidence>
<evidence type="ECO:0000256" key="4">
    <source>
        <dbReference type="ARBA" id="ARBA00022989"/>
    </source>
</evidence>
<feature type="transmembrane region" description="Helical" evidence="11">
    <location>
        <begin position="190"/>
        <end position="209"/>
    </location>
</feature>
<feature type="region of interest" description="Disordered" evidence="10">
    <location>
        <begin position="728"/>
        <end position="826"/>
    </location>
</feature>
<evidence type="ECO:0000256" key="5">
    <source>
        <dbReference type="ARBA" id="ARBA00023053"/>
    </source>
</evidence>
<organism evidence="13 14">
    <name type="scientific">Trichobilharzia regenti</name>
    <name type="common">Nasal bird schistosome</name>
    <dbReference type="NCBI Taxonomy" id="157069"/>
    <lineage>
        <taxon>Eukaryota</taxon>
        <taxon>Metazoa</taxon>
        <taxon>Spiralia</taxon>
        <taxon>Lophotrochozoa</taxon>
        <taxon>Platyhelminthes</taxon>
        <taxon>Trematoda</taxon>
        <taxon>Digenea</taxon>
        <taxon>Strigeidida</taxon>
        <taxon>Schistosomatoidea</taxon>
        <taxon>Schistosomatidae</taxon>
        <taxon>Trichobilharzia</taxon>
    </lineage>
</organism>
<keyword evidence="3 9" id="KW-0812">Transmembrane</keyword>
<name>A0AA85IRM9_TRIRE</name>
<comment type="similarity">
    <text evidence="9">Belongs to the monovalent cation:proton antiporter 1 (CPA1) transporter (TC 2.A.36) family.</text>
</comment>
<evidence type="ECO:0000256" key="1">
    <source>
        <dbReference type="ARBA" id="ARBA00004141"/>
    </source>
</evidence>
<dbReference type="GO" id="GO:0005886">
    <property type="term" value="C:plasma membrane"/>
    <property type="evidence" value="ECO:0007669"/>
    <property type="project" value="TreeGrafter"/>
</dbReference>
<feature type="compositionally biased region" description="Basic and acidic residues" evidence="10">
    <location>
        <begin position="796"/>
        <end position="812"/>
    </location>
</feature>
<feature type="compositionally biased region" description="Basic and acidic residues" evidence="10">
    <location>
        <begin position="748"/>
        <end position="772"/>
    </location>
</feature>
<feature type="transmembrane region" description="Helical" evidence="11">
    <location>
        <begin position="52"/>
        <end position="72"/>
    </location>
</feature>
<dbReference type="InterPro" id="IPR018422">
    <property type="entry name" value="Cation/H_exchanger_CPA1"/>
</dbReference>
<feature type="compositionally biased region" description="Polar residues" evidence="10">
    <location>
        <begin position="775"/>
        <end position="793"/>
    </location>
</feature>
<evidence type="ECO:0000256" key="9">
    <source>
        <dbReference type="RuleBase" id="RU003722"/>
    </source>
</evidence>
<evidence type="ECO:0000256" key="10">
    <source>
        <dbReference type="SAM" id="MobiDB-lite"/>
    </source>
</evidence>
<keyword evidence="5" id="KW-0915">Sodium</keyword>
<keyword evidence="9" id="KW-0050">Antiport</keyword>
<feature type="transmembrane region" description="Helical" evidence="11">
    <location>
        <begin position="218"/>
        <end position="243"/>
    </location>
</feature>
<evidence type="ECO:0000259" key="12">
    <source>
        <dbReference type="Pfam" id="PF00999"/>
    </source>
</evidence>
<feature type="transmembrane region" description="Helical" evidence="11">
    <location>
        <begin position="84"/>
        <end position="101"/>
    </location>
</feature>
<sequence length="826" mass="93755">MSSLQCISIIVYFFFVFYFFFVVEQHSVHAKSNQNTSHTDDIAIAKWKFHEFSMHITVMLFLFILILIKIAYHHIPYISEYVPESLLLIIIGITFGGIVIYEIEEKSASLDPSVWKFTPELFSYYLLPPIILESAYNLYNRTFSEYLGVVLLFSVLGTVFNFLIIGFSMYILFVAGLLGYPILHFDVKGFLLFSSLIVAVDPVAVLAIFQDIGVELSLYYIVFGESLFNDAITIVLYDIMVAFTGKEEITGHQVFIGILSFFTVSFGGLLIGVLFGVLTCLVTRIRSHLTVFTMLLLAYFSYIMADCVGWSGIISMIGCGLVQAAYAFHNIGEKHVKSVHLFTKMLSEVSEAVIFLFLGIQVVSYKLEWHSGFILWGLILCLLSRSIVIFSITAIVNYVNIDETKITLAQQIVLIYGGLRGAVAFALAVLISEKKFPINGEYHKNVIVTATLFIILFTVGFMGMTTKPLVRLLKIRKRDKQTLSLFTILNKSIIDQTLTGIETLTGSRGRNAVRGFFMRIDEKYIRRILQRNPERYDEKILKVYEHIALKLLYASMHPRDTENILKKIPEGLKLNHYAYDQQDQLQLHQQQQQHLEQQQFLHYQQLHHDTSSNAVDALTGVTQEWINRTNMYIVPPNDYYPQDYLCQHPSDNIPRDDSFLSAGQMANSLGGRGTHYPKISSFHLNDASLERLGEYSLARPRQQLDFNEAFTDLLQSRSENALNQGKHNLKVNAGDDDDDDHIGGTGVGDKDVKTHPKEGIHKKDNQSDENKVKTKMNSLQKAGTNVEQSSNQPEDIEMHTIHPGESADSRIKDLRKHGSKEGDKDI</sequence>
<keyword evidence="13" id="KW-1185">Reference proteome</keyword>
<dbReference type="PRINTS" id="PR01084">
    <property type="entry name" value="NAHEXCHNGR"/>
</dbReference>
<dbReference type="AlphaFoldDB" id="A0AA85IRM9"/>
<dbReference type="GO" id="GO:0015385">
    <property type="term" value="F:sodium:proton antiporter activity"/>
    <property type="evidence" value="ECO:0007669"/>
    <property type="project" value="InterPro"/>
</dbReference>
<dbReference type="GO" id="GO:0098719">
    <property type="term" value="P:sodium ion import across plasma membrane"/>
    <property type="evidence" value="ECO:0007669"/>
    <property type="project" value="TreeGrafter"/>
</dbReference>
<proteinExistence type="inferred from homology"/>
<feature type="transmembrane region" description="Helical" evidence="11">
    <location>
        <begin position="446"/>
        <end position="470"/>
    </location>
</feature>
<accession>A0AA85IRM9</accession>
<dbReference type="InterPro" id="IPR006153">
    <property type="entry name" value="Cation/H_exchanger_TM"/>
</dbReference>
<dbReference type="PANTHER" id="PTHR10110">
    <property type="entry name" value="SODIUM/HYDROGEN EXCHANGER"/>
    <property type="match status" value="1"/>
</dbReference>
<dbReference type="Gene3D" id="6.10.140.1330">
    <property type="match status" value="1"/>
</dbReference>
<dbReference type="PANTHER" id="PTHR10110:SF126">
    <property type="entry name" value="NA(+)_H(+) EXCHANGER PROTEIN 7"/>
    <property type="match status" value="1"/>
</dbReference>
<feature type="transmembrane region" description="Helical" evidence="11">
    <location>
        <begin position="121"/>
        <end position="139"/>
    </location>
</feature>
<keyword evidence="6 9" id="KW-0406">Ion transport</keyword>
<keyword evidence="8 9" id="KW-0739">Sodium transport</keyword>
<feature type="transmembrane region" description="Helical" evidence="11">
    <location>
        <begin position="412"/>
        <end position="431"/>
    </location>
</feature>
<feature type="transmembrane region" description="Helical" evidence="11">
    <location>
        <begin position="373"/>
        <end position="400"/>
    </location>
</feature>
<reference evidence="13" key="1">
    <citation type="submission" date="2022-06" db="EMBL/GenBank/DDBJ databases">
        <authorList>
            <person name="Berger JAMES D."/>
            <person name="Berger JAMES D."/>
        </authorList>
    </citation>
    <scope>NUCLEOTIDE SEQUENCE [LARGE SCALE GENOMIC DNA]</scope>
</reference>
<dbReference type="Pfam" id="PF00999">
    <property type="entry name" value="Na_H_Exchanger"/>
    <property type="match status" value="1"/>
</dbReference>